<proteinExistence type="predicted"/>
<dbReference type="Proteomes" id="UP001271769">
    <property type="component" value="Unassembled WGS sequence"/>
</dbReference>
<name>A0ABU5E1J4_9PROT</name>
<feature type="transmembrane region" description="Helical" evidence="5">
    <location>
        <begin position="184"/>
        <end position="205"/>
    </location>
</feature>
<evidence type="ECO:0000256" key="1">
    <source>
        <dbReference type="ARBA" id="ARBA00004370"/>
    </source>
</evidence>
<feature type="transmembrane region" description="Helical" evidence="5">
    <location>
        <begin position="128"/>
        <end position="148"/>
    </location>
</feature>
<protein>
    <submittedName>
        <fullName evidence="7">Sterol desaturase family protein</fullName>
        <ecNumber evidence="7">1.-.-.-</ecNumber>
    </submittedName>
</protein>
<evidence type="ECO:0000256" key="2">
    <source>
        <dbReference type="ARBA" id="ARBA00022692"/>
    </source>
</evidence>
<evidence type="ECO:0000313" key="7">
    <source>
        <dbReference type="EMBL" id="MDY0873464.1"/>
    </source>
</evidence>
<keyword evidence="3 5" id="KW-1133">Transmembrane helix</keyword>
<organism evidence="7 8">
    <name type="scientific">Dongia rigui</name>
    <dbReference type="NCBI Taxonomy" id="940149"/>
    <lineage>
        <taxon>Bacteria</taxon>
        <taxon>Pseudomonadati</taxon>
        <taxon>Pseudomonadota</taxon>
        <taxon>Alphaproteobacteria</taxon>
        <taxon>Rhodospirillales</taxon>
        <taxon>Dongiaceae</taxon>
        <taxon>Dongia</taxon>
    </lineage>
</organism>
<reference evidence="7 8" key="1">
    <citation type="journal article" date="2013" name="Antonie Van Leeuwenhoek">
        <title>Dongia rigui sp. nov., isolated from freshwater of a large wetland in Korea.</title>
        <authorList>
            <person name="Baik K.S."/>
            <person name="Hwang Y.M."/>
            <person name="Choi J.S."/>
            <person name="Kwon J."/>
            <person name="Seong C.N."/>
        </authorList>
    </citation>
    <scope>NUCLEOTIDE SEQUENCE [LARGE SCALE GENOMIC DNA]</scope>
    <source>
        <strain evidence="7 8">04SU4-P</strain>
    </source>
</reference>
<dbReference type="RefSeq" id="WP_320501938.1">
    <property type="nucleotide sequence ID" value="NZ_JAXCLX010000003.1"/>
</dbReference>
<comment type="caution">
    <text evidence="7">The sequence shown here is derived from an EMBL/GenBank/DDBJ whole genome shotgun (WGS) entry which is preliminary data.</text>
</comment>
<dbReference type="InterPro" id="IPR006694">
    <property type="entry name" value="Fatty_acid_hydroxylase"/>
</dbReference>
<dbReference type="EC" id="1.-.-.-" evidence="7"/>
<evidence type="ECO:0000313" key="8">
    <source>
        <dbReference type="Proteomes" id="UP001271769"/>
    </source>
</evidence>
<evidence type="ECO:0000256" key="3">
    <source>
        <dbReference type="ARBA" id="ARBA00022989"/>
    </source>
</evidence>
<dbReference type="EMBL" id="JAXCLX010000003">
    <property type="protein sequence ID" value="MDY0873464.1"/>
    <property type="molecule type" value="Genomic_DNA"/>
</dbReference>
<evidence type="ECO:0000259" key="6">
    <source>
        <dbReference type="Pfam" id="PF04116"/>
    </source>
</evidence>
<dbReference type="InterPro" id="IPR050307">
    <property type="entry name" value="Sterol_Desaturase_Related"/>
</dbReference>
<feature type="transmembrane region" description="Helical" evidence="5">
    <location>
        <begin position="87"/>
        <end position="108"/>
    </location>
</feature>
<feature type="transmembrane region" description="Helical" evidence="5">
    <location>
        <begin position="30"/>
        <end position="48"/>
    </location>
</feature>
<dbReference type="Pfam" id="PF04116">
    <property type="entry name" value="FA_hydroxylase"/>
    <property type="match status" value="1"/>
</dbReference>
<evidence type="ECO:0000256" key="5">
    <source>
        <dbReference type="SAM" id="Phobius"/>
    </source>
</evidence>
<keyword evidence="2 5" id="KW-0812">Transmembrane</keyword>
<accession>A0ABU5E1J4</accession>
<keyword evidence="8" id="KW-1185">Reference proteome</keyword>
<feature type="domain" description="Fatty acid hydroxylase" evidence="6">
    <location>
        <begin position="135"/>
        <end position="283"/>
    </location>
</feature>
<gene>
    <name evidence="7" type="ORF">SMD31_16105</name>
</gene>
<dbReference type="GO" id="GO:0016491">
    <property type="term" value="F:oxidoreductase activity"/>
    <property type="evidence" value="ECO:0007669"/>
    <property type="project" value="UniProtKB-KW"/>
</dbReference>
<comment type="subcellular location">
    <subcellularLocation>
        <location evidence="1">Membrane</location>
    </subcellularLocation>
</comment>
<dbReference type="PANTHER" id="PTHR11863">
    <property type="entry name" value="STEROL DESATURASE"/>
    <property type="match status" value="1"/>
</dbReference>
<evidence type="ECO:0000256" key="4">
    <source>
        <dbReference type="ARBA" id="ARBA00023136"/>
    </source>
</evidence>
<sequence length="336" mass="38622">MEIWRNFWPELKALLAEPVRYFTDPGERVFVLYLATALACAIVVYVVARWRDPARTPDRILAYLFPRRVFLHPSAKADYAFFIVDRILSFLFIPFFVILVPMVGGPVYRLLVALFGEPAQPLLAPGMATNLLVTLLSVLAVDFALWWIHYLHHRIPVLWEFHKVHHSAEVMTPLTAYRMHPVEIILNLNLTGIVSGVMIALFQYFTSHSAVIYTVVGVDIITFLFLLFGFNLRHSHIPMAYPRSLSHILVSPWMHQVHHSCEKRHIDKNMGFIFAIWDWAFGTLYVPRRGETFALGLDSGEAPKFHSVLAMYWRPFRNIISRLGHEDAADSSPKSP</sequence>
<feature type="transmembrane region" description="Helical" evidence="5">
    <location>
        <begin position="211"/>
        <end position="230"/>
    </location>
</feature>
<keyword evidence="4 5" id="KW-0472">Membrane</keyword>
<keyword evidence="7" id="KW-0560">Oxidoreductase</keyword>